<sequence>MWPRIIPIVCLVVLCVHTAGRPAGAAPSHAIFPLPPSDTVPYTERAIGRCAEAGMRLATQRSLSVAISAEKVVRQCGPDGAPVLLASQFIHCKDVGTFFFWSPRLDILHQAMGHGRSYCKRAAATKDDKSCAVEESKFGELFYRLDDAAALPYNCTGDISMDYNPASRYTVARPGSGNVGFVALVASRSDNGDTSVNWGSLELIGGEPNYALMGRAAVLVQYVLCEADGSPNVTGTECYTGSSGTSVLPDPAGADGKAVAVTVGAILAVLLLLLVSLVLVIYLCRRRNSKKGRRPPTTHRSYSGLMGGESRKNSFAPALSRHGSINGNPMERFQSFRSGNPMERQQSFRSGNPMERQQSFRSGNPMERQQSFRSGNPMERQQSFRSGNPMERQQSFRSGNPMERQQSFRSGNPMERQQSFGGGNPMERQQSFRSGNPMERQQSFRSGNPMERQQSFRSGNPMERQQSFRSGNPMERQQSFGGGNPMERRQMSFSRAGSSQNADVNGSEFGPL</sequence>
<keyword evidence="2" id="KW-0472">Membrane</keyword>
<gene>
    <name evidence="4" type="ORF">TVY486_0705430</name>
</gene>
<evidence type="ECO:0000313" key="4">
    <source>
        <dbReference type="EMBL" id="CCC49220.1"/>
    </source>
</evidence>
<keyword evidence="2" id="KW-1133">Transmembrane helix</keyword>
<evidence type="ECO:0000256" key="3">
    <source>
        <dbReference type="SAM" id="SignalP"/>
    </source>
</evidence>
<feature type="transmembrane region" description="Helical" evidence="2">
    <location>
        <begin position="258"/>
        <end position="284"/>
    </location>
</feature>
<evidence type="ECO:0000256" key="1">
    <source>
        <dbReference type="SAM" id="MobiDB-lite"/>
    </source>
</evidence>
<accession>G0TZ17</accession>
<dbReference type="EMBL" id="HE573023">
    <property type="protein sequence ID" value="CCC49220.1"/>
    <property type="molecule type" value="Genomic_DNA"/>
</dbReference>
<name>G0TZ17_TRYVY</name>
<dbReference type="VEuPathDB" id="TriTrypDB:TvY486_0705430"/>
<feature type="signal peptide" evidence="3">
    <location>
        <begin position="1"/>
        <end position="25"/>
    </location>
</feature>
<proteinExistence type="predicted"/>
<keyword evidence="3" id="KW-0732">Signal</keyword>
<feature type="region of interest" description="Disordered" evidence="1">
    <location>
        <begin position="289"/>
        <end position="512"/>
    </location>
</feature>
<evidence type="ECO:0000256" key="2">
    <source>
        <dbReference type="SAM" id="Phobius"/>
    </source>
</evidence>
<organism evidence="4">
    <name type="scientific">Trypanosoma vivax (strain Y486)</name>
    <dbReference type="NCBI Taxonomy" id="1055687"/>
    <lineage>
        <taxon>Eukaryota</taxon>
        <taxon>Discoba</taxon>
        <taxon>Euglenozoa</taxon>
        <taxon>Kinetoplastea</taxon>
        <taxon>Metakinetoplastina</taxon>
        <taxon>Trypanosomatida</taxon>
        <taxon>Trypanosomatidae</taxon>
        <taxon>Trypanosoma</taxon>
        <taxon>Duttonella</taxon>
    </lineage>
</organism>
<keyword evidence="2" id="KW-0812">Transmembrane</keyword>
<reference evidence="4" key="1">
    <citation type="journal article" date="2012" name="Proc. Natl. Acad. Sci. U.S.A.">
        <title>Antigenic diversity is generated by distinct evolutionary mechanisms in African trypanosome species.</title>
        <authorList>
            <person name="Jackson A.P."/>
            <person name="Berry A."/>
            <person name="Aslett M."/>
            <person name="Allison H.C."/>
            <person name="Burton P."/>
            <person name="Vavrova-Anderson J."/>
            <person name="Brown R."/>
            <person name="Browne H."/>
            <person name="Corton N."/>
            <person name="Hauser H."/>
            <person name="Gamble J."/>
            <person name="Gilderthorp R."/>
            <person name="Marcello L."/>
            <person name="McQuillan J."/>
            <person name="Otto T.D."/>
            <person name="Quail M.A."/>
            <person name="Sanders M.J."/>
            <person name="van Tonder A."/>
            <person name="Ginger M.L."/>
            <person name="Field M.C."/>
            <person name="Barry J.D."/>
            <person name="Hertz-Fowler C."/>
            <person name="Berriman M."/>
        </authorList>
    </citation>
    <scope>NUCLEOTIDE SEQUENCE</scope>
    <source>
        <strain evidence="4">Y486</strain>
    </source>
</reference>
<feature type="compositionally biased region" description="Polar residues" evidence="1">
    <location>
        <begin position="491"/>
        <end position="504"/>
    </location>
</feature>
<dbReference type="AlphaFoldDB" id="G0TZ17"/>
<protein>
    <submittedName>
        <fullName evidence="4">Uncharacterized protein</fullName>
    </submittedName>
</protein>
<feature type="compositionally biased region" description="Polar residues" evidence="1">
    <location>
        <begin position="427"/>
        <end position="479"/>
    </location>
</feature>
<feature type="compositionally biased region" description="Polar residues" evidence="1">
    <location>
        <begin position="335"/>
        <end position="419"/>
    </location>
</feature>
<feature type="chain" id="PRO_5003410326" evidence="3">
    <location>
        <begin position="26"/>
        <end position="512"/>
    </location>
</feature>